<name>A0A9D8PNH8_9DELT</name>
<dbReference type="AlphaFoldDB" id="A0A9D8PNH8"/>
<gene>
    <name evidence="2" type="ORF">JW984_08635</name>
</gene>
<reference evidence="2" key="2">
    <citation type="submission" date="2021-01" db="EMBL/GenBank/DDBJ databases">
        <authorList>
            <person name="Hahn C.R."/>
            <person name="Youssef N.H."/>
            <person name="Elshahed M."/>
        </authorList>
    </citation>
    <scope>NUCLEOTIDE SEQUENCE</scope>
    <source>
        <strain evidence="2">Zod_Metabat.24</strain>
    </source>
</reference>
<dbReference type="NCBIfam" id="TIGR00277">
    <property type="entry name" value="HDIG"/>
    <property type="match status" value="1"/>
</dbReference>
<evidence type="ECO:0000313" key="3">
    <source>
        <dbReference type="Proteomes" id="UP000809273"/>
    </source>
</evidence>
<evidence type="ECO:0000313" key="2">
    <source>
        <dbReference type="EMBL" id="MBN1573244.1"/>
    </source>
</evidence>
<feature type="domain" description="HD/PDEase" evidence="1">
    <location>
        <begin position="20"/>
        <end position="137"/>
    </location>
</feature>
<dbReference type="Pfam" id="PF01966">
    <property type="entry name" value="HD"/>
    <property type="match status" value="1"/>
</dbReference>
<dbReference type="EMBL" id="JAFGIX010000044">
    <property type="protein sequence ID" value="MBN1573244.1"/>
    <property type="molecule type" value="Genomic_DNA"/>
</dbReference>
<dbReference type="InterPro" id="IPR006674">
    <property type="entry name" value="HD_domain"/>
</dbReference>
<organism evidence="2 3">
    <name type="scientific">Candidatus Zymogenus saltonus</name>
    <dbReference type="NCBI Taxonomy" id="2844893"/>
    <lineage>
        <taxon>Bacteria</taxon>
        <taxon>Deltaproteobacteria</taxon>
        <taxon>Candidatus Zymogenia</taxon>
        <taxon>Candidatus Zymogeniales</taxon>
        <taxon>Candidatus Zymogenaceae</taxon>
        <taxon>Candidatus Zymogenus</taxon>
    </lineage>
</organism>
<dbReference type="Gene3D" id="1.10.3210.10">
    <property type="entry name" value="Hypothetical protein af1432"/>
    <property type="match status" value="1"/>
</dbReference>
<dbReference type="SUPFAM" id="SSF109604">
    <property type="entry name" value="HD-domain/PDEase-like"/>
    <property type="match status" value="1"/>
</dbReference>
<dbReference type="Proteomes" id="UP000809273">
    <property type="component" value="Unassembled WGS sequence"/>
</dbReference>
<comment type="caution">
    <text evidence="2">The sequence shown here is derived from an EMBL/GenBank/DDBJ whole genome shotgun (WGS) entry which is preliminary data.</text>
</comment>
<dbReference type="CDD" id="cd00077">
    <property type="entry name" value="HDc"/>
    <property type="match status" value="1"/>
</dbReference>
<accession>A0A9D8PNH8</accession>
<dbReference type="PANTHER" id="PTHR33594">
    <property type="entry name" value="SUPERFAMILY HYDROLASE, PUTATIVE (AFU_ORTHOLOGUE AFUA_1G03035)-RELATED"/>
    <property type="match status" value="1"/>
</dbReference>
<dbReference type="SMART" id="SM00471">
    <property type="entry name" value="HDc"/>
    <property type="match status" value="1"/>
</dbReference>
<evidence type="ECO:0000259" key="1">
    <source>
        <dbReference type="SMART" id="SM00471"/>
    </source>
</evidence>
<dbReference type="InterPro" id="IPR003607">
    <property type="entry name" value="HD/PDEase_dom"/>
</dbReference>
<proteinExistence type="predicted"/>
<protein>
    <submittedName>
        <fullName evidence="2">HD domain-containing protein</fullName>
    </submittedName>
</protein>
<dbReference type="InterPro" id="IPR006675">
    <property type="entry name" value="HDIG_dom"/>
</dbReference>
<dbReference type="PANTHER" id="PTHR33594:SF1">
    <property type="entry name" value="HD_PDEASE DOMAIN-CONTAINING PROTEIN"/>
    <property type="match status" value="1"/>
</dbReference>
<sequence>MESSLLKRLMDEVRRICGDEKSHGVGHAERTLDIARKIAAAEGGDIEVVSVAAILHDIGRKNIFGDPGHGARGAKMAREIIEGLEADVDVMKVVDIIARHDEPGRDVNGGGESLELTILRDADRLELLRISPGYLDLERLKTDEALKLVPYVLSIHYPNPEGDRELIKAIEKTKTRAEEILRERKGGRD</sequence>
<reference evidence="2" key="1">
    <citation type="journal article" date="2021" name="Environ. Microbiol.">
        <title>Genomic characterization of three novel Desulfobacterota classes expand the metabolic and phylogenetic diversity of the phylum.</title>
        <authorList>
            <person name="Murphy C.L."/>
            <person name="Biggerstaff J."/>
            <person name="Eichhorn A."/>
            <person name="Ewing E."/>
            <person name="Shahan R."/>
            <person name="Soriano D."/>
            <person name="Stewart S."/>
            <person name="VanMol K."/>
            <person name="Walker R."/>
            <person name="Walters P."/>
            <person name="Elshahed M.S."/>
            <person name="Youssef N.H."/>
        </authorList>
    </citation>
    <scope>NUCLEOTIDE SEQUENCE</scope>
    <source>
        <strain evidence="2">Zod_Metabat.24</strain>
    </source>
</reference>